<accession>B3E5E5</accession>
<dbReference type="OrthoDB" id="9792240at2"/>
<protein>
    <recommendedName>
        <fullName evidence="3">N-acetyltransferase domain-containing protein</fullName>
    </recommendedName>
</protein>
<evidence type="ECO:0008006" key="3">
    <source>
        <dbReference type="Google" id="ProtNLM"/>
    </source>
</evidence>
<dbReference type="Proteomes" id="UP000002420">
    <property type="component" value="Chromosome"/>
</dbReference>
<dbReference type="RefSeq" id="WP_012470465.1">
    <property type="nucleotide sequence ID" value="NC_010814.1"/>
</dbReference>
<sequence length="337" mass="37414">MPETGYTIQPVDASNAAEVATVFRSVYGDGFPVPYVYHAALVMEEIRAGRLAASLAFDSKGNAIGYVSFFKCAPNPNLWEGGNLVVVPGGGKDELGWGLMQHYLQPGNLPGLQSDGIIGEAVCHHYFTQVGAVKLGFQECGLALDLLDGASFSEHRPETERVACVVQLYELSDPQGPCYLPEQYRAFLHGIYERLRPRILLPGTSPLPRHGETVATDHWFEEAGTWRFSVSVIGEDWGMFLDRILVKSRERKTVCLQLIVSTALPCISEAVAQLRQRGFFIGGLYPRWFGNDGVMLQQLFGKEPDYDGIKLYTGVARKMLHDIRSDREAVQRKGEQE</sequence>
<dbReference type="AlphaFoldDB" id="B3E5E5"/>
<proteinExistence type="predicted"/>
<gene>
    <name evidence="1" type="ordered locus">Glov_2416</name>
</gene>
<dbReference type="SUPFAM" id="SSF55729">
    <property type="entry name" value="Acyl-CoA N-acyltransferases (Nat)"/>
    <property type="match status" value="1"/>
</dbReference>
<dbReference type="eggNOG" id="COG3153">
    <property type="taxonomic scope" value="Bacteria"/>
</dbReference>
<name>B3E5E5_TRIL1</name>
<dbReference type="InterPro" id="IPR016181">
    <property type="entry name" value="Acyl_CoA_acyltransferase"/>
</dbReference>
<organism evidence="1 2">
    <name type="scientific">Trichlorobacter lovleyi (strain ATCC BAA-1151 / DSM 17278 / SZ)</name>
    <name type="common">Geobacter lovleyi</name>
    <dbReference type="NCBI Taxonomy" id="398767"/>
    <lineage>
        <taxon>Bacteria</taxon>
        <taxon>Pseudomonadati</taxon>
        <taxon>Thermodesulfobacteriota</taxon>
        <taxon>Desulfuromonadia</taxon>
        <taxon>Geobacterales</taxon>
        <taxon>Geobacteraceae</taxon>
        <taxon>Trichlorobacter</taxon>
    </lineage>
</organism>
<dbReference type="HOGENOM" id="CLU_052477_0_0_7"/>
<evidence type="ECO:0000313" key="1">
    <source>
        <dbReference type="EMBL" id="ACD96132.1"/>
    </source>
</evidence>
<dbReference type="KEGG" id="glo:Glov_2416"/>
<dbReference type="EMBL" id="CP001089">
    <property type="protein sequence ID" value="ACD96132.1"/>
    <property type="molecule type" value="Genomic_DNA"/>
</dbReference>
<evidence type="ECO:0000313" key="2">
    <source>
        <dbReference type="Proteomes" id="UP000002420"/>
    </source>
</evidence>
<dbReference type="STRING" id="398767.Glov_2416"/>
<reference evidence="1 2" key="1">
    <citation type="submission" date="2008-05" db="EMBL/GenBank/DDBJ databases">
        <title>Complete sequence of chromosome of Geobacter lovleyi SZ.</title>
        <authorList>
            <consortium name="US DOE Joint Genome Institute"/>
            <person name="Lucas S."/>
            <person name="Copeland A."/>
            <person name="Lapidus A."/>
            <person name="Glavina del Rio T."/>
            <person name="Dalin E."/>
            <person name="Tice H."/>
            <person name="Bruce D."/>
            <person name="Goodwin L."/>
            <person name="Pitluck S."/>
            <person name="Chertkov O."/>
            <person name="Meincke L."/>
            <person name="Brettin T."/>
            <person name="Detter J.C."/>
            <person name="Han C."/>
            <person name="Tapia R."/>
            <person name="Kuske C.R."/>
            <person name="Schmutz J."/>
            <person name="Larimer F."/>
            <person name="Land M."/>
            <person name="Hauser L."/>
            <person name="Kyrpides N."/>
            <person name="Mikhailova N."/>
            <person name="Sung Y."/>
            <person name="Fletcher K.E."/>
            <person name="Ritalahti K.M."/>
            <person name="Loeffler F.E."/>
            <person name="Richardson P."/>
        </authorList>
    </citation>
    <scope>NUCLEOTIDE SEQUENCE [LARGE SCALE GENOMIC DNA]</scope>
    <source>
        <strain evidence="2">ATCC BAA-1151 / DSM 17278 / SZ</strain>
    </source>
</reference>
<keyword evidence="2" id="KW-1185">Reference proteome</keyword>